<dbReference type="Pfam" id="PF14598">
    <property type="entry name" value="PAS_11"/>
    <property type="match status" value="1"/>
</dbReference>
<dbReference type="Gene3D" id="3.30.450.20">
    <property type="entry name" value="PAS domain"/>
    <property type="match status" value="2"/>
</dbReference>
<feature type="region of interest" description="Disordered" evidence="3">
    <location>
        <begin position="1464"/>
        <end position="1485"/>
    </location>
</feature>
<dbReference type="STRING" id="188477.A0A433TZM4"/>
<dbReference type="InterPro" id="IPR000014">
    <property type="entry name" value="PAS"/>
</dbReference>
<dbReference type="GO" id="GO:0032922">
    <property type="term" value="P:circadian regulation of gene expression"/>
    <property type="evidence" value="ECO:0007669"/>
    <property type="project" value="TreeGrafter"/>
</dbReference>
<evidence type="ECO:0000256" key="2">
    <source>
        <dbReference type="ARBA" id="ARBA00023242"/>
    </source>
</evidence>
<feature type="region of interest" description="Disordered" evidence="3">
    <location>
        <begin position="687"/>
        <end position="719"/>
    </location>
</feature>
<organism evidence="6 7">
    <name type="scientific">Elysia chlorotica</name>
    <name type="common">Eastern emerald elysia</name>
    <name type="synonym">Sea slug</name>
    <dbReference type="NCBI Taxonomy" id="188477"/>
    <lineage>
        <taxon>Eukaryota</taxon>
        <taxon>Metazoa</taxon>
        <taxon>Spiralia</taxon>
        <taxon>Lophotrochozoa</taxon>
        <taxon>Mollusca</taxon>
        <taxon>Gastropoda</taxon>
        <taxon>Heterobranchia</taxon>
        <taxon>Euthyneura</taxon>
        <taxon>Panpulmonata</taxon>
        <taxon>Sacoglossa</taxon>
        <taxon>Placobranchoidea</taxon>
        <taxon>Plakobranchidae</taxon>
        <taxon>Elysia</taxon>
    </lineage>
</organism>
<dbReference type="OrthoDB" id="7788983at2759"/>
<feature type="compositionally biased region" description="Basic and acidic residues" evidence="3">
    <location>
        <begin position="1116"/>
        <end position="1155"/>
    </location>
</feature>
<dbReference type="InterPro" id="IPR011598">
    <property type="entry name" value="bHLH_dom"/>
</dbReference>
<feature type="compositionally biased region" description="Polar residues" evidence="3">
    <location>
        <begin position="1257"/>
        <end position="1266"/>
    </location>
</feature>
<dbReference type="PANTHER" id="PTHR11269">
    <property type="entry name" value="PERIOD CIRCADIAN PROTEIN"/>
    <property type="match status" value="1"/>
</dbReference>
<reference evidence="6 7" key="1">
    <citation type="submission" date="2019-01" db="EMBL/GenBank/DDBJ databases">
        <title>A draft genome assembly of the solar-powered sea slug Elysia chlorotica.</title>
        <authorList>
            <person name="Cai H."/>
            <person name="Li Q."/>
            <person name="Fang X."/>
            <person name="Li J."/>
            <person name="Curtis N.E."/>
            <person name="Altenburger A."/>
            <person name="Shibata T."/>
            <person name="Feng M."/>
            <person name="Maeda T."/>
            <person name="Schwartz J.A."/>
            <person name="Shigenobu S."/>
            <person name="Lundholm N."/>
            <person name="Nishiyama T."/>
            <person name="Yang H."/>
            <person name="Hasebe M."/>
            <person name="Li S."/>
            <person name="Pierce S.K."/>
            <person name="Wang J."/>
        </authorList>
    </citation>
    <scope>NUCLEOTIDE SEQUENCE [LARGE SCALE GENOMIC DNA]</scope>
    <source>
        <strain evidence="6">EC2010</strain>
        <tissue evidence="6">Whole organism of an adult</tissue>
    </source>
</reference>
<feature type="region of interest" description="Disordered" evidence="3">
    <location>
        <begin position="1"/>
        <end position="75"/>
    </location>
</feature>
<evidence type="ECO:0000313" key="6">
    <source>
        <dbReference type="EMBL" id="RUS86928.1"/>
    </source>
</evidence>
<dbReference type="PROSITE" id="PS50112">
    <property type="entry name" value="PAS"/>
    <property type="match status" value="1"/>
</dbReference>
<dbReference type="GO" id="GO:0000122">
    <property type="term" value="P:negative regulation of transcription by RNA polymerase II"/>
    <property type="evidence" value="ECO:0007669"/>
    <property type="project" value="TreeGrafter"/>
</dbReference>
<feature type="region of interest" description="Disordered" evidence="3">
    <location>
        <begin position="1396"/>
        <end position="1445"/>
    </location>
</feature>
<feature type="compositionally biased region" description="Polar residues" evidence="3">
    <location>
        <begin position="1212"/>
        <end position="1228"/>
    </location>
</feature>
<protein>
    <recommendedName>
        <fullName evidence="8">BHLH domain-containing protein</fullName>
    </recommendedName>
</protein>
<feature type="region of interest" description="Disordered" evidence="3">
    <location>
        <begin position="610"/>
        <end position="630"/>
    </location>
</feature>
<sequence length="1664" mass="182471">MEQTSEKKKKTKQSKSPTISDSSYGSMITGTSSSSSLSLSLFSESDLAEGPSTSGCSSEMATAMRSKERKKERAKEFMKKLKSMLPNKKNVGKMDTLSTLEQLVDSMRQLNENEKKNSDFKTPPPHTGSYHSADTDKLAQSNMFISVSPKSHVVQKASGSLMEHLGYPVDWWKGRLLKDFLKKKDTNTVNSCLAQHSADDDCGEISGKVYSKAFVCYDEISGKVYSKAFVCYDEISGKVYSKAFVCYGEISESIINSSTEGTPKDGSNFFYARIRRFRKLGEGFNLQNIVSYCPFRMMVTSKPLDASDSEEDGSGRHRRSLIIYCSPLTSAYIGGAVSGQKRFSLRHSLHCNFVYIDPNTVSLLGFLPQDLNGIQIFELYHQDYLPMLLDVHKKIMQSMGQPFKSEPMKLRTRNGCYVEVETEWSSFINPLSMRLEFIIGQHTVLKPPSSPDLFEDLMMTRPGKMLVTPEMRKIQEKILDVLKKPVQNTFAEPSPVALPIRNRVSANLSSVTPMHVGEAKDSEATTKSGSVAEKSKDETSSAESKSAIIDEKGISSIYNQLNYSHNIKRFLMSHPKSFSNVSDEDSVIMRDDSEDENINEEEELPLEIPVVKPPSCGSSTQVHVSEPGHGEDISGVAPFGDETSNLPREVAADSRHFLTEETLKKHTKMQERLYLQRISEEQPLIINTRRRKSRNTSHQKRPRPKEMGEDVNSAKHPCTNSGVFRSSSNIFMQSFPVIKETDDWSCNQGNMGLPQQPAIHLVPSEAVPISCIPTSLATMVPTQGLVDMGSARPRQNIQWPYYPQAGYTLLPQVMTGFYQPMLQTVQMNQSALMQYPKRPAQGAMEIRAPDSMESGENGKRKQFDKKGNYCDNNQSSSVEDTTSSIIYLLDADSSTLEDSDHKHSVQAPAPSCWMHNKRAMEPPWLCGINWNTDTKMRYQMPQPKMSTVLKMDEKRIMNTQQSEIAQQNLEQLLEDVAASDFDHPFVSASDFDHPFDEEVDYIFFPGDEPLDESDLSAVKSVELEMSQPQNNRSDQVHGGGGKEPDKGGGGGGGSGRAGGEEGTPHTGEVEMGGDAENGSKGESQENGVSANCEEVHTPEDVWNLTDESADTPTKSCSEDEKGEITPSGKEEKKKNSSVMKAEEKVDQTTEDHGDGGDITMETVFCRRNSSRGTGDSSLDLVAKRGSSPKDGSLSGDECSGSDGGQKMETEDAQSSCSKESSDLTPSEVRSNEEAGSSLKESDSSLKMVKEGPLHSVASPSSSTDQMVQEDVGGGRAETLVADLEEVFQKLFVPLKIRVSHRMSPRTSSGPAGREREGGVNARTKRHSGGSSQSAPYWLLEAHMSKRVAMTYKVPMRPLEDVLMEDSRRMTDLVQSATVRQQLLQLLGEVDLKAGANPSSQTASASNPSSSCIPPPAVNPSTDASTNDSIPLLSVSPTTQSPPIQTDLQPYTDSEYPCFTANKLIDNSSSRSKPAGSLPMSPLPSEDSLVEAKSMKFLSLRSKSVSNVSMESMPSALIGGDDSSPIPQHCYREMNFSDTNSEPAGEKSGQNLASLYSQSSSTEATNAGCDSAGNESTGLGVRLGKGLRADRKSERQRQEAASKVKVARVDSHLNEKFKALESKCLGEQGIEDVIMSKVFLSGETMASAVGSRVSPDLRGNINILD</sequence>
<dbReference type="Pfam" id="PF12114">
    <property type="entry name" value="Period_C"/>
    <property type="match status" value="2"/>
</dbReference>
<feature type="domain" description="PAS" evidence="4">
    <location>
        <begin position="353"/>
        <end position="399"/>
    </location>
</feature>
<feature type="compositionally biased region" description="Low complexity" evidence="3">
    <location>
        <begin position="22"/>
        <end position="45"/>
    </location>
</feature>
<feature type="compositionally biased region" description="Polar residues" evidence="3">
    <location>
        <begin position="1555"/>
        <end position="1564"/>
    </location>
</feature>
<dbReference type="CDD" id="cd00130">
    <property type="entry name" value="PAS"/>
    <property type="match status" value="1"/>
</dbReference>
<accession>A0A433TZM4</accession>
<dbReference type="InterPro" id="IPR050760">
    <property type="entry name" value="Period_circadian_regulator"/>
</dbReference>
<feature type="compositionally biased region" description="Gly residues" evidence="3">
    <location>
        <begin position="1047"/>
        <end position="1057"/>
    </location>
</feature>
<feature type="compositionally biased region" description="Low complexity" evidence="3">
    <location>
        <begin position="1396"/>
        <end position="1411"/>
    </location>
</feature>
<feature type="region of interest" description="Disordered" evidence="3">
    <location>
        <begin position="1300"/>
        <end position="1332"/>
    </location>
</feature>
<feature type="region of interest" description="Disordered" evidence="3">
    <location>
        <begin position="1555"/>
        <end position="1602"/>
    </location>
</feature>
<evidence type="ECO:0008006" key="8">
    <source>
        <dbReference type="Google" id="ProtNLM"/>
    </source>
</evidence>
<feature type="compositionally biased region" description="Polar residues" evidence="3">
    <location>
        <begin position="51"/>
        <end position="60"/>
    </location>
</feature>
<dbReference type="InterPro" id="IPR035965">
    <property type="entry name" value="PAS-like_dom_sf"/>
</dbReference>
<feature type="compositionally biased region" description="Basic and acidic residues" evidence="3">
    <location>
        <begin position="65"/>
        <end position="75"/>
    </location>
</feature>
<evidence type="ECO:0000259" key="5">
    <source>
        <dbReference type="PROSITE" id="PS50888"/>
    </source>
</evidence>
<dbReference type="SMART" id="SM00091">
    <property type="entry name" value="PAS"/>
    <property type="match status" value="1"/>
</dbReference>
<evidence type="ECO:0000256" key="3">
    <source>
        <dbReference type="SAM" id="MobiDB-lite"/>
    </source>
</evidence>
<feature type="compositionally biased region" description="Basic residues" evidence="3">
    <location>
        <begin position="688"/>
        <end position="703"/>
    </location>
</feature>
<feature type="region of interest" description="Disordered" evidence="3">
    <location>
        <begin position="849"/>
        <end position="877"/>
    </location>
</feature>
<comment type="caution">
    <text evidence="6">The sequence shown here is derived from an EMBL/GenBank/DDBJ whole genome shotgun (WGS) entry which is preliminary data.</text>
</comment>
<feature type="compositionally biased region" description="Basic and acidic residues" evidence="3">
    <location>
        <begin position="856"/>
        <end position="868"/>
    </location>
</feature>
<dbReference type="GO" id="GO:0043153">
    <property type="term" value="P:entrainment of circadian clock by photoperiod"/>
    <property type="evidence" value="ECO:0007669"/>
    <property type="project" value="TreeGrafter"/>
</dbReference>
<feature type="compositionally biased region" description="Basic and acidic residues" evidence="3">
    <location>
        <begin position="1239"/>
        <end position="1252"/>
    </location>
</feature>
<dbReference type="InterPro" id="IPR022728">
    <property type="entry name" value="Period_circadian-like_C"/>
</dbReference>
<evidence type="ECO:0000313" key="7">
    <source>
        <dbReference type="Proteomes" id="UP000271974"/>
    </source>
</evidence>
<dbReference type="PANTHER" id="PTHR11269:SF16">
    <property type="entry name" value="PERIOD CIRCADIAN PROTEIN"/>
    <property type="match status" value="1"/>
</dbReference>
<evidence type="ECO:0000259" key="4">
    <source>
        <dbReference type="PROSITE" id="PS50112"/>
    </source>
</evidence>
<dbReference type="EMBL" id="RQTK01000124">
    <property type="protein sequence ID" value="RUS86928.1"/>
    <property type="molecule type" value="Genomic_DNA"/>
</dbReference>
<dbReference type="GO" id="GO:0005737">
    <property type="term" value="C:cytoplasm"/>
    <property type="evidence" value="ECO:0007669"/>
    <property type="project" value="TreeGrafter"/>
</dbReference>
<dbReference type="GO" id="GO:0046983">
    <property type="term" value="F:protein dimerization activity"/>
    <property type="evidence" value="ECO:0007669"/>
    <property type="project" value="InterPro"/>
</dbReference>
<feature type="compositionally biased region" description="Basic and acidic residues" evidence="3">
    <location>
        <begin position="1586"/>
        <end position="1602"/>
    </location>
</feature>
<dbReference type="Proteomes" id="UP000271974">
    <property type="component" value="Unassembled WGS sequence"/>
</dbReference>
<dbReference type="GO" id="GO:0001222">
    <property type="term" value="F:transcription corepressor binding"/>
    <property type="evidence" value="ECO:0007669"/>
    <property type="project" value="TreeGrafter"/>
</dbReference>
<comment type="subcellular location">
    <subcellularLocation>
        <location evidence="1">Nucleus</location>
    </subcellularLocation>
</comment>
<proteinExistence type="predicted"/>
<keyword evidence="2" id="KW-0539">Nucleus</keyword>
<dbReference type="SUPFAM" id="SSF55785">
    <property type="entry name" value="PYP-like sensor domain (PAS domain)"/>
    <property type="match status" value="1"/>
</dbReference>
<name>A0A433TZM4_ELYCH</name>
<dbReference type="PROSITE" id="PS50888">
    <property type="entry name" value="BHLH"/>
    <property type="match status" value="1"/>
</dbReference>
<evidence type="ECO:0000256" key="1">
    <source>
        <dbReference type="ARBA" id="ARBA00004123"/>
    </source>
</evidence>
<dbReference type="GO" id="GO:0000976">
    <property type="term" value="F:transcription cis-regulatory region binding"/>
    <property type="evidence" value="ECO:0007669"/>
    <property type="project" value="TreeGrafter"/>
</dbReference>
<feature type="region of interest" description="Disordered" evidence="3">
    <location>
        <begin position="513"/>
        <end position="545"/>
    </location>
</feature>
<feature type="domain" description="BHLH" evidence="5">
    <location>
        <begin position="58"/>
        <end position="110"/>
    </location>
</feature>
<gene>
    <name evidence="6" type="ORF">EGW08_005333</name>
</gene>
<feature type="compositionally biased region" description="Polar residues" evidence="3">
    <location>
        <begin position="1418"/>
        <end position="1445"/>
    </location>
</feature>
<feature type="region of interest" description="Disordered" evidence="3">
    <location>
        <begin position="1024"/>
        <end position="1271"/>
    </location>
</feature>
<dbReference type="GO" id="GO:0005634">
    <property type="term" value="C:nucleus"/>
    <property type="evidence" value="ECO:0007669"/>
    <property type="project" value="UniProtKB-SubCell"/>
</dbReference>
<keyword evidence="7" id="KW-1185">Reference proteome</keyword>